<evidence type="ECO:0000313" key="1">
    <source>
        <dbReference type="EMBL" id="KAL3535835.1"/>
    </source>
</evidence>
<comment type="caution">
    <text evidence="1">The sequence shown here is derived from an EMBL/GenBank/DDBJ whole genome shotgun (WGS) entry which is preliminary data.</text>
</comment>
<gene>
    <name evidence="1" type="ORF">ACH5RR_004296</name>
</gene>
<proteinExistence type="predicted"/>
<dbReference type="PANTHER" id="PTHR46692:SF1">
    <property type="entry name" value="NUCLEOSIDE HYDROLASE 3-RELATED"/>
    <property type="match status" value="1"/>
</dbReference>
<dbReference type="Proteomes" id="UP001630127">
    <property type="component" value="Unassembled WGS sequence"/>
</dbReference>
<accession>A0ABD3AXI5</accession>
<organism evidence="1 2">
    <name type="scientific">Cinchona calisaya</name>
    <dbReference type="NCBI Taxonomy" id="153742"/>
    <lineage>
        <taxon>Eukaryota</taxon>
        <taxon>Viridiplantae</taxon>
        <taxon>Streptophyta</taxon>
        <taxon>Embryophyta</taxon>
        <taxon>Tracheophyta</taxon>
        <taxon>Spermatophyta</taxon>
        <taxon>Magnoliopsida</taxon>
        <taxon>eudicotyledons</taxon>
        <taxon>Gunneridae</taxon>
        <taxon>Pentapetalae</taxon>
        <taxon>asterids</taxon>
        <taxon>lamiids</taxon>
        <taxon>Gentianales</taxon>
        <taxon>Rubiaceae</taxon>
        <taxon>Cinchonoideae</taxon>
        <taxon>Cinchoneae</taxon>
        <taxon>Cinchona</taxon>
    </lineage>
</organism>
<name>A0ABD3AXI5_9GENT</name>
<keyword evidence="2" id="KW-1185">Reference proteome</keyword>
<dbReference type="PANTHER" id="PTHR46692">
    <property type="entry name" value="INOSINE-URIDINE PREFERRING NUCLEOSIDE HYDROLASE FAMILY PROTEIN"/>
    <property type="match status" value="1"/>
</dbReference>
<dbReference type="EMBL" id="JBJUIK010000002">
    <property type="protein sequence ID" value="KAL3535835.1"/>
    <property type="molecule type" value="Genomic_DNA"/>
</dbReference>
<sequence length="164" mass="19147">MDFVIKVRGACLCTDLRRMRILGNPQKKLLRLLMVHLWTKRCLMENFISWITRGRTEVTGKEAVRVLVAVRAKPNCDPSSSLNKEFFKSFLDVLNHPQHSGRFNISTQFPHYKEILYKPDFRGRRLGKNVVFDMDMSARDFLAPFYLIKTPDETTVEARPSRLT</sequence>
<reference evidence="1 2" key="1">
    <citation type="submission" date="2024-11" db="EMBL/GenBank/DDBJ databases">
        <title>A near-complete genome assembly of Cinchona calisaya.</title>
        <authorList>
            <person name="Lian D.C."/>
            <person name="Zhao X.W."/>
            <person name="Wei L."/>
        </authorList>
    </citation>
    <scope>NUCLEOTIDE SEQUENCE [LARGE SCALE GENOMIC DNA]</scope>
    <source>
        <tissue evidence="1">Nenye</tissue>
    </source>
</reference>
<protein>
    <submittedName>
        <fullName evidence="1">Uncharacterized protein</fullName>
    </submittedName>
</protein>
<dbReference type="AlphaFoldDB" id="A0ABD3AXI5"/>
<evidence type="ECO:0000313" key="2">
    <source>
        <dbReference type="Proteomes" id="UP001630127"/>
    </source>
</evidence>